<dbReference type="InterPro" id="IPR051450">
    <property type="entry name" value="Gfo/Idh/MocA_Oxidoreductases"/>
</dbReference>
<evidence type="ECO:0000259" key="1">
    <source>
        <dbReference type="Pfam" id="PF01408"/>
    </source>
</evidence>
<dbReference type="PANTHER" id="PTHR43377:SF1">
    <property type="entry name" value="BILIVERDIN REDUCTASE A"/>
    <property type="match status" value="1"/>
</dbReference>
<evidence type="ECO:0000313" key="3">
    <source>
        <dbReference type="Proteomes" id="UP000476064"/>
    </source>
</evidence>
<keyword evidence="3" id="KW-1185">Reference proteome</keyword>
<dbReference type="PANTHER" id="PTHR43377">
    <property type="entry name" value="BILIVERDIN REDUCTASE A"/>
    <property type="match status" value="1"/>
</dbReference>
<dbReference type="Proteomes" id="UP000476064">
    <property type="component" value="Chromosome"/>
</dbReference>
<dbReference type="SUPFAM" id="SSF51735">
    <property type="entry name" value="NAD(P)-binding Rossmann-fold domains"/>
    <property type="match status" value="1"/>
</dbReference>
<dbReference type="Gene3D" id="3.30.360.10">
    <property type="entry name" value="Dihydrodipicolinate Reductase, domain 2"/>
    <property type="match status" value="1"/>
</dbReference>
<feature type="domain" description="Gfo/Idh/MocA-like oxidoreductase N-terminal" evidence="1">
    <location>
        <begin position="3"/>
        <end position="112"/>
    </location>
</feature>
<dbReference type="SUPFAM" id="SSF55347">
    <property type="entry name" value="Glyceraldehyde-3-phosphate dehydrogenase-like, C-terminal domain"/>
    <property type="match status" value="1"/>
</dbReference>
<dbReference type="Pfam" id="PF01408">
    <property type="entry name" value="GFO_IDH_MocA"/>
    <property type="match status" value="1"/>
</dbReference>
<proteinExistence type="predicted"/>
<dbReference type="Gene3D" id="3.40.50.720">
    <property type="entry name" value="NAD(P)-binding Rossmann-like Domain"/>
    <property type="match status" value="1"/>
</dbReference>
<reference evidence="2 3" key="1">
    <citation type="submission" date="2020-01" db="EMBL/GenBank/DDBJ databases">
        <title>Paenibacillus sp. nov., isolated from tomato rhizosphere.</title>
        <authorList>
            <person name="Weon H.-Y."/>
            <person name="Lee S.A."/>
        </authorList>
    </citation>
    <scope>NUCLEOTIDE SEQUENCE [LARGE SCALE GENOMIC DNA]</scope>
    <source>
        <strain evidence="2 3">12200R-189</strain>
    </source>
</reference>
<dbReference type="EMBL" id="CP048209">
    <property type="protein sequence ID" value="QHT58590.1"/>
    <property type="molecule type" value="Genomic_DNA"/>
</dbReference>
<organism evidence="2 3">
    <name type="scientific">Paenibacillus lycopersici</name>
    <dbReference type="NCBI Taxonomy" id="2704462"/>
    <lineage>
        <taxon>Bacteria</taxon>
        <taxon>Bacillati</taxon>
        <taxon>Bacillota</taxon>
        <taxon>Bacilli</taxon>
        <taxon>Bacillales</taxon>
        <taxon>Paenibacillaceae</taxon>
        <taxon>Paenibacillus</taxon>
    </lineage>
</organism>
<protein>
    <submittedName>
        <fullName evidence="2">Gfo/Idh/MocA family oxidoreductase</fullName>
    </submittedName>
</protein>
<gene>
    <name evidence="2" type="ORF">GXP70_00405</name>
</gene>
<dbReference type="GO" id="GO:0000166">
    <property type="term" value="F:nucleotide binding"/>
    <property type="evidence" value="ECO:0007669"/>
    <property type="project" value="InterPro"/>
</dbReference>
<evidence type="ECO:0000313" key="2">
    <source>
        <dbReference type="EMBL" id="QHT58590.1"/>
    </source>
</evidence>
<dbReference type="KEGG" id="plyc:GXP70_00405"/>
<sequence length="346" mass="39056">MAQKVHIPNILLLQESCELVAIAEVRSELGRKVQQRWGIPKLYRDHLELAADPSIEAVAVSGHYANQGEIAIDLLRAGKYVFLEKPMAIMLEQAQRIVEAERESGKRLMLGYMKRFDAGNLLAKEMLEGYLSSGEMGAVRYIRNSGILSEWTAGLDTPMETTDEPMPQTDVRWPDWLPAEHRNAYIGYLQQYTHNVNLLRWLTGAGDRVQVVSAKLDVQANWGVVVLEVNGVTATIESGSCSGHEWNEHTTIYMDGGWIRLDSPVLLLRNVPAGVEVYEGFKPNKETRKLFPENGRTWPYKEEMRHFIEAVRNDLPFGAPAADAVNDVRVLEDIFKKHLESMAKAQ</sequence>
<dbReference type="InterPro" id="IPR000683">
    <property type="entry name" value="Gfo/Idh/MocA-like_OxRdtase_N"/>
</dbReference>
<dbReference type="AlphaFoldDB" id="A0A6C0FWM5"/>
<accession>A0A6C0FWM5</accession>
<name>A0A6C0FWM5_9BACL</name>
<dbReference type="InterPro" id="IPR036291">
    <property type="entry name" value="NAD(P)-bd_dom_sf"/>
</dbReference>